<evidence type="ECO:0000256" key="4">
    <source>
        <dbReference type="ARBA" id="ARBA00022989"/>
    </source>
</evidence>
<sequence length="583" mass="66490">MDTELISNMPSGLGSSLVYEAIFKKMSKLALQILRSPHPISCSVIESEKNVMFLAVENECHAVAEEILTIIDNKGWTQLLTNHRNLTVLHLAPLCTEAYKKNNLNWDEKDIDMLPWFEKNKENEGPLHLAIRHKHEDLALYILSLVKNDQKVDLEELLDYFMPEHSTLFLAMENNCVTVAKFILENLDKDERAKYLKNFLDGRNILHLATDLVDEKFGALLVNEEPELITEKDNNGQSSWDKAFELGRVWFIQAALEKKPTVFDSEPRPWIKACENGHVSALRAFIDHIPREFLYLCIEYKDSPLHHIKLSSLKHYEEFLKIPRMMDLINLQDSTGATPLHKAIQNADLLLTETLLTIDMVLYDIKNDENVSAIDLLAQKCEDNQACPWDKMCKRHGLNPKIKTTYFRAKTNLLDVRNSLFVVAALLATITFTAGFTPPGGFTQDTGEATLAKKATFLVFLVSDTLALFFSMLVLICLIWSMVYESSQSLFLIDRSMVLLRFALNNTLLAFMTGVYVVIAPKSLWAAIFIIVIVSSLIGISISKTLLYKALLYLDKFFPSQNMKKCRDRFHLMELGCISNKNE</sequence>
<reference evidence="9" key="1">
    <citation type="journal article" date="2017" name="Nature">
        <title>The genome of Chenopodium quinoa.</title>
        <authorList>
            <person name="Jarvis D.E."/>
            <person name="Ho Y.S."/>
            <person name="Lightfoot D.J."/>
            <person name="Schmoeckel S.M."/>
            <person name="Li B."/>
            <person name="Borm T.J.A."/>
            <person name="Ohyanagi H."/>
            <person name="Mineta K."/>
            <person name="Michell C.T."/>
            <person name="Saber N."/>
            <person name="Kharbatia N.M."/>
            <person name="Rupper R.R."/>
            <person name="Sharp A.R."/>
            <person name="Dally N."/>
            <person name="Boughton B.A."/>
            <person name="Woo Y.H."/>
            <person name="Gao G."/>
            <person name="Schijlen E.G.W.M."/>
            <person name="Guo X."/>
            <person name="Momin A.A."/>
            <person name="Negrao S."/>
            <person name="Al-Babili S."/>
            <person name="Gehring C."/>
            <person name="Roessner U."/>
            <person name="Jung C."/>
            <person name="Murphy K."/>
            <person name="Arold S.T."/>
            <person name="Gojobori T."/>
            <person name="van der Linden C.G."/>
            <person name="van Loo E.N."/>
            <person name="Jellen E.N."/>
            <person name="Maughan P.J."/>
            <person name="Tester M."/>
        </authorList>
    </citation>
    <scope>NUCLEOTIDE SEQUENCE [LARGE SCALE GENOMIC DNA]</scope>
    <source>
        <strain evidence="9">cv. PI 614886</strain>
    </source>
</reference>
<dbReference type="SMART" id="SM00248">
    <property type="entry name" value="ANK"/>
    <property type="match status" value="5"/>
</dbReference>
<dbReference type="EnsemblPlants" id="AUR62001099-RA">
    <property type="protein sequence ID" value="AUR62001099-RA:cds"/>
    <property type="gene ID" value="AUR62001099"/>
</dbReference>
<dbReference type="InterPro" id="IPR002110">
    <property type="entry name" value="Ankyrin_rpt"/>
</dbReference>
<evidence type="ECO:0000313" key="10">
    <source>
        <dbReference type="Proteomes" id="UP000596660"/>
    </source>
</evidence>
<keyword evidence="3" id="KW-0677">Repeat</keyword>
<dbReference type="PANTHER" id="PTHR24186">
    <property type="entry name" value="PROTEIN PHOSPHATASE 1 REGULATORY SUBUNIT"/>
    <property type="match status" value="1"/>
</dbReference>
<evidence type="ECO:0000256" key="5">
    <source>
        <dbReference type="ARBA" id="ARBA00023043"/>
    </source>
</evidence>
<feature type="transmembrane region" description="Helical" evidence="7">
    <location>
        <begin position="418"/>
        <end position="437"/>
    </location>
</feature>
<comment type="subcellular location">
    <subcellularLocation>
        <location evidence="1">Membrane</location>
        <topology evidence="1">Multi-pass membrane protein</topology>
    </subcellularLocation>
</comment>
<dbReference type="InterPro" id="IPR026961">
    <property type="entry name" value="PGG_dom"/>
</dbReference>
<dbReference type="AlphaFoldDB" id="A0A803KPZ3"/>
<evidence type="ECO:0000256" key="6">
    <source>
        <dbReference type="ARBA" id="ARBA00023136"/>
    </source>
</evidence>
<dbReference type="PANTHER" id="PTHR24186:SF46">
    <property type="entry name" value="PROTEIN ACCELERATED CELL DEATH 6-LIKE"/>
    <property type="match status" value="1"/>
</dbReference>
<feature type="domain" description="PGG" evidence="8">
    <location>
        <begin position="413"/>
        <end position="518"/>
    </location>
</feature>
<reference evidence="9" key="2">
    <citation type="submission" date="2021-03" db="UniProtKB">
        <authorList>
            <consortium name="EnsemblPlants"/>
        </authorList>
    </citation>
    <scope>IDENTIFICATION</scope>
</reference>
<evidence type="ECO:0000256" key="7">
    <source>
        <dbReference type="SAM" id="Phobius"/>
    </source>
</evidence>
<dbReference type="Gramene" id="AUR62001099-RA">
    <property type="protein sequence ID" value="AUR62001099-RA:cds"/>
    <property type="gene ID" value="AUR62001099"/>
</dbReference>
<protein>
    <recommendedName>
        <fullName evidence="8">PGG domain-containing protein</fullName>
    </recommendedName>
</protein>
<dbReference type="Pfam" id="PF13962">
    <property type="entry name" value="PGG"/>
    <property type="match status" value="1"/>
</dbReference>
<name>A0A803KPZ3_CHEQI</name>
<feature type="transmembrane region" description="Helical" evidence="7">
    <location>
        <begin position="502"/>
        <end position="519"/>
    </location>
</feature>
<dbReference type="Proteomes" id="UP000596660">
    <property type="component" value="Unplaced"/>
</dbReference>
<evidence type="ECO:0000256" key="2">
    <source>
        <dbReference type="ARBA" id="ARBA00022692"/>
    </source>
</evidence>
<evidence type="ECO:0000256" key="3">
    <source>
        <dbReference type="ARBA" id="ARBA00022737"/>
    </source>
</evidence>
<keyword evidence="2 7" id="KW-0812">Transmembrane</keyword>
<evidence type="ECO:0000313" key="9">
    <source>
        <dbReference type="EnsemblPlants" id="AUR62001099-RA:cds"/>
    </source>
</evidence>
<dbReference type="SUPFAM" id="SSF48403">
    <property type="entry name" value="Ankyrin repeat"/>
    <property type="match status" value="1"/>
</dbReference>
<evidence type="ECO:0000256" key="1">
    <source>
        <dbReference type="ARBA" id="ARBA00004141"/>
    </source>
</evidence>
<organism evidence="9 10">
    <name type="scientific">Chenopodium quinoa</name>
    <name type="common">Quinoa</name>
    <dbReference type="NCBI Taxonomy" id="63459"/>
    <lineage>
        <taxon>Eukaryota</taxon>
        <taxon>Viridiplantae</taxon>
        <taxon>Streptophyta</taxon>
        <taxon>Embryophyta</taxon>
        <taxon>Tracheophyta</taxon>
        <taxon>Spermatophyta</taxon>
        <taxon>Magnoliopsida</taxon>
        <taxon>eudicotyledons</taxon>
        <taxon>Gunneridae</taxon>
        <taxon>Pentapetalae</taxon>
        <taxon>Caryophyllales</taxon>
        <taxon>Chenopodiaceae</taxon>
        <taxon>Chenopodioideae</taxon>
        <taxon>Atripliceae</taxon>
        <taxon>Chenopodium</taxon>
    </lineage>
</organism>
<evidence type="ECO:0000259" key="8">
    <source>
        <dbReference type="Pfam" id="PF13962"/>
    </source>
</evidence>
<feature type="transmembrane region" description="Helical" evidence="7">
    <location>
        <begin position="525"/>
        <end position="547"/>
    </location>
</feature>
<keyword evidence="4 7" id="KW-1133">Transmembrane helix</keyword>
<keyword evidence="10" id="KW-1185">Reference proteome</keyword>
<proteinExistence type="predicted"/>
<dbReference type="Gene3D" id="1.25.40.20">
    <property type="entry name" value="Ankyrin repeat-containing domain"/>
    <property type="match status" value="2"/>
</dbReference>
<keyword evidence="5" id="KW-0040">ANK repeat</keyword>
<accession>A0A803KPZ3</accession>
<dbReference type="GO" id="GO:0005886">
    <property type="term" value="C:plasma membrane"/>
    <property type="evidence" value="ECO:0007669"/>
    <property type="project" value="TreeGrafter"/>
</dbReference>
<keyword evidence="6 7" id="KW-0472">Membrane</keyword>
<feature type="transmembrane region" description="Helical" evidence="7">
    <location>
        <begin position="457"/>
        <end position="481"/>
    </location>
</feature>
<dbReference type="InterPro" id="IPR036770">
    <property type="entry name" value="Ankyrin_rpt-contain_sf"/>
</dbReference>